<feature type="region of interest" description="SAM motif I" evidence="7">
    <location>
        <begin position="123"/>
        <end position="132"/>
    </location>
</feature>
<evidence type="ECO:0000256" key="6">
    <source>
        <dbReference type="ARBA" id="ARBA00022691"/>
    </source>
</evidence>
<organism evidence="9">
    <name type="scientific">Tanacetum cinerariifolium</name>
    <name type="common">Dalmatian daisy</name>
    <name type="synonym">Chrysanthemum cinerariifolium</name>
    <dbReference type="NCBI Taxonomy" id="118510"/>
    <lineage>
        <taxon>Eukaryota</taxon>
        <taxon>Viridiplantae</taxon>
        <taxon>Streptophyta</taxon>
        <taxon>Embryophyta</taxon>
        <taxon>Tracheophyta</taxon>
        <taxon>Spermatophyta</taxon>
        <taxon>Magnoliopsida</taxon>
        <taxon>eudicotyledons</taxon>
        <taxon>Gunneridae</taxon>
        <taxon>Pentapetalae</taxon>
        <taxon>asterids</taxon>
        <taxon>campanulids</taxon>
        <taxon>Asterales</taxon>
        <taxon>Asteraceae</taxon>
        <taxon>Asteroideae</taxon>
        <taxon>Anthemideae</taxon>
        <taxon>Anthemidinae</taxon>
        <taxon>Tanacetum</taxon>
    </lineage>
</organism>
<evidence type="ECO:0000256" key="5">
    <source>
        <dbReference type="ARBA" id="ARBA00022679"/>
    </source>
</evidence>
<dbReference type="PANTHER" id="PTHR43591">
    <property type="entry name" value="METHYLTRANSFERASE"/>
    <property type="match status" value="1"/>
</dbReference>
<accession>A0A6L2JSH1</accession>
<evidence type="ECO:0000256" key="4">
    <source>
        <dbReference type="ARBA" id="ARBA00022603"/>
    </source>
</evidence>
<sequence>MTSLHCSACASTLLTTSLTRQRRLFSSRTRQPVQRLIRTGGAIRATAVTAEDDMKLKKGIAEFYDESSGIWENIWGEHMHHGFYQPGAVVEISDHRSAQIRMIEQSLIFASVPEDQLKKPKSIVDVGCGIGGSARYLSRKYGAECCGITLSPVQAERAQALAAAEGLANKVSFQVADALNQPFPDGKFDLVWSMESGEHMPDKLKFVSELARVAAPGATIIIVTWCHRDLSPNEKSLRPEEKRILEKICDG</sequence>
<dbReference type="PROSITE" id="PS51581">
    <property type="entry name" value="SAM_GTMT"/>
    <property type="match status" value="1"/>
</dbReference>
<feature type="region of interest" description="SAM motif III" evidence="7">
    <location>
        <begin position="213"/>
        <end position="222"/>
    </location>
</feature>
<evidence type="ECO:0000313" key="9">
    <source>
        <dbReference type="EMBL" id="GEU39966.1"/>
    </source>
</evidence>
<evidence type="ECO:0000256" key="1">
    <source>
        <dbReference type="ARBA" id="ARBA00004913"/>
    </source>
</evidence>
<reference evidence="9" key="1">
    <citation type="journal article" date="2019" name="Sci. Rep.">
        <title>Draft genome of Tanacetum cinerariifolium, the natural source of mosquito coil.</title>
        <authorList>
            <person name="Yamashiro T."/>
            <person name="Shiraishi A."/>
            <person name="Satake H."/>
            <person name="Nakayama K."/>
        </authorList>
    </citation>
    <scope>NUCLEOTIDE SEQUENCE</scope>
</reference>
<dbReference type="GO" id="GO:0032259">
    <property type="term" value="P:methylation"/>
    <property type="evidence" value="ECO:0007669"/>
    <property type="project" value="UniProtKB-UniRule"/>
</dbReference>
<keyword evidence="3" id="KW-0017">Alkaloid metabolism</keyword>
<keyword evidence="6 7" id="KW-0949">S-adenosyl-L-methionine</keyword>
<dbReference type="GO" id="GO:0009820">
    <property type="term" value="P:alkaloid metabolic process"/>
    <property type="evidence" value="ECO:0007669"/>
    <property type="project" value="UniProtKB-KW"/>
</dbReference>
<dbReference type="CDD" id="cd02440">
    <property type="entry name" value="AdoMet_MTases"/>
    <property type="match status" value="1"/>
</dbReference>
<evidence type="ECO:0000256" key="3">
    <source>
        <dbReference type="ARBA" id="ARBA00022589"/>
    </source>
</evidence>
<feature type="region of interest" description="SAM motif II" evidence="7">
    <location>
        <begin position="186"/>
        <end position="194"/>
    </location>
</feature>
<dbReference type="InterPro" id="IPR029063">
    <property type="entry name" value="SAM-dependent_MTases_sf"/>
</dbReference>
<name>A0A6L2JSH1_TANCI</name>
<dbReference type="EMBL" id="BKCJ010001240">
    <property type="protein sequence ID" value="GEU39966.1"/>
    <property type="molecule type" value="Genomic_DNA"/>
</dbReference>
<comment type="pathway">
    <text evidence="1">Alkaloid biosynthesis.</text>
</comment>
<evidence type="ECO:0000256" key="2">
    <source>
        <dbReference type="ARBA" id="ARBA00011738"/>
    </source>
</evidence>
<dbReference type="SUPFAM" id="SSF53335">
    <property type="entry name" value="S-adenosyl-L-methionine-dependent methyltransferases"/>
    <property type="match status" value="1"/>
</dbReference>
<dbReference type="AlphaFoldDB" id="A0A6L2JSH1"/>
<dbReference type="Pfam" id="PF08241">
    <property type="entry name" value="Methyltransf_11"/>
    <property type="match status" value="1"/>
</dbReference>
<evidence type="ECO:0000256" key="7">
    <source>
        <dbReference type="PROSITE-ProRule" id="PRU00914"/>
    </source>
</evidence>
<dbReference type="Gene3D" id="3.40.50.150">
    <property type="entry name" value="Vaccinia Virus protein VP39"/>
    <property type="match status" value="1"/>
</dbReference>
<evidence type="ECO:0000259" key="8">
    <source>
        <dbReference type="Pfam" id="PF08241"/>
    </source>
</evidence>
<feature type="domain" description="Methyltransferase type 11" evidence="8">
    <location>
        <begin position="124"/>
        <end position="222"/>
    </location>
</feature>
<protein>
    <submittedName>
        <fullName evidence="9">Gamma-tocopherol methyltransferase</fullName>
    </submittedName>
</protein>
<dbReference type="InterPro" id="IPR013216">
    <property type="entry name" value="Methyltransf_11"/>
</dbReference>
<comment type="similarity">
    <text evidence="7">Belongs to the class I-like SAM-binding methyltransferase superfamily. gTMT family.</text>
</comment>
<comment type="subunit">
    <text evidence="2">Homodimer.</text>
</comment>
<gene>
    <name evidence="9" type="ORF">Tci_011944</name>
</gene>
<proteinExistence type="inferred from homology"/>
<keyword evidence="5 7" id="KW-0808">Transferase</keyword>
<dbReference type="InterPro" id="IPR025774">
    <property type="entry name" value="PiNMT-like"/>
</dbReference>
<comment type="caution">
    <text evidence="9">The sequence shown here is derived from an EMBL/GenBank/DDBJ whole genome shotgun (WGS) entry which is preliminary data.</text>
</comment>
<dbReference type="GO" id="GO:0008757">
    <property type="term" value="F:S-adenosylmethionine-dependent methyltransferase activity"/>
    <property type="evidence" value="ECO:0007669"/>
    <property type="project" value="InterPro"/>
</dbReference>
<dbReference type="PANTHER" id="PTHR43591:SF81">
    <property type="entry name" value="MAGNESIUM PROTOPORPHYRIN IX METHYLTRANSFERASE, CHLOROPLASTIC-RELATED"/>
    <property type="match status" value="1"/>
</dbReference>
<keyword evidence="4 7" id="KW-0489">Methyltransferase</keyword>